<dbReference type="PANTHER" id="PTHR11616">
    <property type="entry name" value="SODIUM/CHLORIDE DEPENDENT TRANSPORTER"/>
    <property type="match status" value="1"/>
</dbReference>
<feature type="transmembrane region" description="Helical" evidence="8">
    <location>
        <begin position="358"/>
        <end position="378"/>
    </location>
</feature>
<reference evidence="9" key="1">
    <citation type="submission" date="2015-07" db="EMBL/GenBank/DDBJ databases">
        <title>MeaNS - Measles Nucleotide Surveillance Program.</title>
        <authorList>
            <person name="Tran T."/>
            <person name="Druce J."/>
        </authorList>
    </citation>
    <scope>NUCLEOTIDE SEQUENCE</scope>
    <source>
        <strain evidence="9">UCB-OBI-ISO-001</strain>
        <tissue evidence="9">Gonad</tissue>
    </source>
</reference>
<dbReference type="PRINTS" id="PR00176">
    <property type="entry name" value="NANEUSMPORT"/>
</dbReference>
<feature type="transmembrane region" description="Helical" evidence="8">
    <location>
        <begin position="147"/>
        <end position="166"/>
    </location>
</feature>
<dbReference type="PROSITE" id="PS00754">
    <property type="entry name" value="NA_NEUROTRAN_SYMP_2"/>
    <property type="match status" value="1"/>
</dbReference>
<dbReference type="EMBL" id="KQ427137">
    <property type="protein sequence ID" value="KOF67350.1"/>
    <property type="molecule type" value="Genomic_DNA"/>
</dbReference>
<evidence type="ECO:0000256" key="8">
    <source>
        <dbReference type="SAM" id="Phobius"/>
    </source>
</evidence>
<dbReference type="GO" id="GO:0051378">
    <property type="term" value="F:serotonin binding"/>
    <property type="evidence" value="ECO:0007669"/>
    <property type="project" value="TreeGrafter"/>
</dbReference>
<dbReference type="PANTHER" id="PTHR11616:SF279">
    <property type="entry name" value="SODIUM-DEPENDENT SEROTONIN TRANSPORTER"/>
    <property type="match status" value="1"/>
</dbReference>
<feature type="transmembrane region" description="Helical" evidence="8">
    <location>
        <begin position="317"/>
        <end position="338"/>
    </location>
</feature>
<dbReference type="AlphaFoldDB" id="A0A0L8FSF2"/>
<accession>A0A0L8FSF2</accession>
<evidence type="ECO:0008006" key="10">
    <source>
        <dbReference type="Google" id="ProtNLM"/>
    </source>
</evidence>
<protein>
    <recommendedName>
        <fullName evidence="10">Transporter</fullName>
    </recommendedName>
</protein>
<dbReference type="GO" id="GO:0006865">
    <property type="term" value="P:amino acid transport"/>
    <property type="evidence" value="ECO:0007669"/>
    <property type="project" value="TreeGrafter"/>
</dbReference>
<dbReference type="GO" id="GO:0046872">
    <property type="term" value="F:metal ion binding"/>
    <property type="evidence" value="ECO:0007669"/>
    <property type="project" value="UniProtKB-KW"/>
</dbReference>
<dbReference type="GO" id="GO:0005886">
    <property type="term" value="C:plasma membrane"/>
    <property type="evidence" value="ECO:0007669"/>
    <property type="project" value="TreeGrafter"/>
</dbReference>
<dbReference type="OrthoDB" id="6581954at2759"/>
<evidence type="ECO:0000256" key="6">
    <source>
        <dbReference type="PIRSR" id="PIRSR600175-1"/>
    </source>
</evidence>
<dbReference type="GO" id="GO:0005335">
    <property type="term" value="F:serotonin:sodium:chloride symporter activity"/>
    <property type="evidence" value="ECO:0007669"/>
    <property type="project" value="TreeGrafter"/>
</dbReference>
<feature type="transmembrane region" description="Helical" evidence="8">
    <location>
        <begin position="255"/>
        <end position="279"/>
    </location>
</feature>
<feature type="transmembrane region" description="Helical" evidence="8">
    <location>
        <begin position="178"/>
        <end position="201"/>
    </location>
</feature>
<dbReference type="GO" id="GO:0043005">
    <property type="term" value="C:neuron projection"/>
    <property type="evidence" value="ECO:0007669"/>
    <property type="project" value="TreeGrafter"/>
</dbReference>
<keyword evidence="7" id="KW-1015">Disulfide bond</keyword>
<evidence type="ECO:0000256" key="5">
    <source>
        <dbReference type="ARBA" id="ARBA00023136"/>
    </source>
</evidence>
<keyword evidence="2" id="KW-0813">Transport</keyword>
<keyword evidence="6" id="KW-0915">Sodium</keyword>
<feature type="transmembrane region" description="Helical" evidence="8">
    <location>
        <begin position="221"/>
        <end position="243"/>
    </location>
</feature>
<evidence type="ECO:0000256" key="1">
    <source>
        <dbReference type="ARBA" id="ARBA00004141"/>
    </source>
</evidence>
<feature type="disulfide bond" evidence="7">
    <location>
        <begin position="95"/>
        <end position="104"/>
    </location>
</feature>
<evidence type="ECO:0000256" key="4">
    <source>
        <dbReference type="ARBA" id="ARBA00022989"/>
    </source>
</evidence>
<comment type="subcellular location">
    <subcellularLocation>
        <location evidence="1">Membrane</location>
        <topology evidence="1">Multi-pass membrane protein</topology>
    </subcellularLocation>
</comment>
<sequence length="552" mass="61530">MFFSVSFSAGAFLVPYFLMLLFLGLPMFYMELCLGQFHRCGPFKIWRKVCPIFYGIGYAIGVTSFVVGLYYNTIIAWAVFYLFSSFTADLPWSSCNNTWNTENCISLAGDLNNTIFTNTSVSSADEYYNRKVLESHLSNGVEDIGPIKGPIVGCLAATFIVVYFSLWKGIKSSGKAVWITATVPYIVIVILLIRGCTLPGSSDGILYYLRPKWHKLKNLQVWVDAASQICFSLGTGFGTLIALSSYNKFNNNSYLDAMATSVINCFTSFLAGFVVFSVLGYMSHVAKIKIDDIAVPGPGLVFVVYPEAVSMLTGSTFWAIIFFLMLITLGLDSTFGGLESLMTGFTDEVSLIRRHREAFVAILISALFLLSLPTTTYGGQYVVQLLDSHAGSFSLLFICFAELIAVQWCYGVKRFSNDVEKMIGHQPSYYWKFCWTVVCPCIILGMFCLSIYSYTGITLGDYKFPKWAEIVGWAVSLSSMIGIPVYIIYKAIATAVTHEMTFWELIGRGQDFSLTEGENARKKSASSKVELKSIYNGQQWPHHSRTYPELPS</sequence>
<keyword evidence="5 8" id="KW-0472">Membrane</keyword>
<keyword evidence="4 8" id="KW-1133">Transmembrane helix</keyword>
<feature type="binding site" evidence="6">
    <location>
        <position position="333"/>
    </location>
    <ligand>
        <name>Na(+)</name>
        <dbReference type="ChEBI" id="CHEBI:29101"/>
        <label>1</label>
    </ligand>
</feature>
<feature type="binding site" evidence="6">
    <location>
        <position position="329"/>
    </location>
    <ligand>
        <name>Na(+)</name>
        <dbReference type="ChEBI" id="CHEBI:29101"/>
        <label>1</label>
    </ligand>
</feature>
<feature type="transmembrane region" description="Helical" evidence="8">
    <location>
        <begin position="470"/>
        <end position="489"/>
    </location>
</feature>
<feature type="binding site" evidence="6">
    <location>
        <position position="232"/>
    </location>
    <ligand>
        <name>Na(+)</name>
        <dbReference type="ChEBI" id="CHEBI:29101"/>
        <label>1</label>
    </ligand>
</feature>
<dbReference type="InterPro" id="IPR000175">
    <property type="entry name" value="Na/ntran_symport"/>
</dbReference>
<evidence type="ECO:0000313" key="9">
    <source>
        <dbReference type="EMBL" id="KOF67350.1"/>
    </source>
</evidence>
<feature type="transmembrane region" description="Helical" evidence="8">
    <location>
        <begin position="433"/>
        <end position="455"/>
    </location>
</feature>
<dbReference type="Pfam" id="PF00209">
    <property type="entry name" value="SNF"/>
    <property type="match status" value="1"/>
</dbReference>
<evidence type="ECO:0000256" key="2">
    <source>
        <dbReference type="ARBA" id="ARBA00022448"/>
    </source>
</evidence>
<feature type="transmembrane region" description="Helical" evidence="8">
    <location>
        <begin position="12"/>
        <end position="32"/>
    </location>
</feature>
<gene>
    <name evidence="9" type="ORF">OCBIM_22009795mg</name>
</gene>
<feature type="binding site" evidence="6">
    <location>
        <position position="264"/>
    </location>
    <ligand>
        <name>Na(+)</name>
        <dbReference type="ChEBI" id="CHEBI:29101"/>
        <label>1</label>
    </ligand>
</feature>
<dbReference type="GO" id="GO:0098793">
    <property type="term" value="C:presynapse"/>
    <property type="evidence" value="ECO:0007669"/>
    <property type="project" value="GOC"/>
</dbReference>
<dbReference type="PROSITE" id="PS50267">
    <property type="entry name" value="NA_NEUROTRAN_SYMP_3"/>
    <property type="match status" value="1"/>
</dbReference>
<evidence type="ECO:0000256" key="7">
    <source>
        <dbReference type="PIRSR" id="PIRSR600175-2"/>
    </source>
</evidence>
<proteinExistence type="predicted"/>
<dbReference type="InterPro" id="IPR037272">
    <property type="entry name" value="SNS_sf"/>
</dbReference>
<feature type="binding site" evidence="6">
    <location>
        <position position="332"/>
    </location>
    <ligand>
        <name>Na(+)</name>
        <dbReference type="ChEBI" id="CHEBI:29101"/>
        <label>1</label>
    </ligand>
</feature>
<keyword evidence="6" id="KW-0479">Metal-binding</keyword>
<evidence type="ECO:0000256" key="3">
    <source>
        <dbReference type="ARBA" id="ARBA00022692"/>
    </source>
</evidence>
<feature type="transmembrane region" description="Helical" evidence="8">
    <location>
        <begin position="52"/>
        <end position="83"/>
    </location>
</feature>
<feature type="transmembrane region" description="Helical" evidence="8">
    <location>
        <begin position="390"/>
        <end position="412"/>
    </location>
</feature>
<name>A0A0L8FSF2_OCTBM</name>
<organism evidence="9">
    <name type="scientific">Octopus bimaculoides</name>
    <name type="common">California two-spotted octopus</name>
    <dbReference type="NCBI Taxonomy" id="37653"/>
    <lineage>
        <taxon>Eukaryota</taxon>
        <taxon>Metazoa</taxon>
        <taxon>Spiralia</taxon>
        <taxon>Lophotrochozoa</taxon>
        <taxon>Mollusca</taxon>
        <taxon>Cephalopoda</taxon>
        <taxon>Coleoidea</taxon>
        <taxon>Octopodiformes</taxon>
        <taxon>Octopoda</taxon>
        <taxon>Incirrata</taxon>
        <taxon>Octopodidae</taxon>
        <taxon>Octopus</taxon>
    </lineage>
</organism>
<keyword evidence="3 8" id="KW-0812">Transmembrane</keyword>
<dbReference type="SUPFAM" id="SSF161070">
    <property type="entry name" value="SNF-like"/>
    <property type="match status" value="1"/>
</dbReference>